<dbReference type="Gene3D" id="3.30.460.10">
    <property type="entry name" value="Beta Polymerase, domain 2"/>
    <property type="match status" value="1"/>
</dbReference>
<evidence type="ECO:0000259" key="12">
    <source>
        <dbReference type="Pfam" id="PF13735"/>
    </source>
</evidence>
<comment type="cofactor">
    <cofactor evidence="1">
        <name>Mg(2+)</name>
        <dbReference type="ChEBI" id="CHEBI:18420"/>
    </cofactor>
</comment>
<dbReference type="Gene3D" id="1.10.3090.10">
    <property type="entry name" value="cca-adding enzyme, domain 2"/>
    <property type="match status" value="1"/>
</dbReference>
<keyword evidence="14" id="KW-1185">Reference proteome</keyword>
<dbReference type="Pfam" id="PF12627">
    <property type="entry name" value="PolyA_pol_RNAbd"/>
    <property type="match status" value="1"/>
</dbReference>
<dbReference type="Pfam" id="PF13735">
    <property type="entry name" value="tRNA_NucTran2_2"/>
    <property type="match status" value="1"/>
</dbReference>
<dbReference type="PANTHER" id="PTHR46173">
    <property type="entry name" value="CCA TRNA NUCLEOTIDYLTRANSFERASE 1, MITOCHONDRIAL"/>
    <property type="match status" value="1"/>
</dbReference>
<dbReference type="AlphaFoldDB" id="A0A7W1WR84"/>
<evidence type="ECO:0000256" key="9">
    <source>
        <dbReference type="RuleBase" id="RU003953"/>
    </source>
</evidence>
<dbReference type="NCBIfam" id="NF009814">
    <property type="entry name" value="PRK13299.1"/>
    <property type="match status" value="1"/>
</dbReference>
<evidence type="ECO:0000256" key="7">
    <source>
        <dbReference type="ARBA" id="ARBA00022842"/>
    </source>
</evidence>
<evidence type="ECO:0000256" key="1">
    <source>
        <dbReference type="ARBA" id="ARBA00001946"/>
    </source>
</evidence>
<evidence type="ECO:0000256" key="3">
    <source>
        <dbReference type="ARBA" id="ARBA00022694"/>
    </source>
</evidence>
<comment type="caution">
    <text evidence="13">The sequence shown here is derived from an EMBL/GenBank/DDBJ whole genome shotgun (WGS) entry which is preliminary data.</text>
</comment>
<evidence type="ECO:0000256" key="4">
    <source>
        <dbReference type="ARBA" id="ARBA00022695"/>
    </source>
</evidence>
<accession>A0A7W1WR84</accession>
<name>A0A7W1WR84_9BACL</name>
<dbReference type="PANTHER" id="PTHR46173:SF1">
    <property type="entry name" value="CCA TRNA NUCLEOTIDYLTRANSFERASE 1, MITOCHONDRIAL"/>
    <property type="match status" value="1"/>
</dbReference>
<feature type="domain" description="CCA-adding enzyme C-terminal" evidence="12">
    <location>
        <begin position="254"/>
        <end position="398"/>
    </location>
</feature>
<feature type="domain" description="tRNA nucleotidyltransferase/poly(A) polymerase RNA and SrmB- binding" evidence="11">
    <location>
        <begin position="170"/>
        <end position="225"/>
    </location>
</feature>
<dbReference type="InterPro" id="IPR050264">
    <property type="entry name" value="Bact_CCA-adding_enz_type3_sf"/>
</dbReference>
<dbReference type="GO" id="GO:0000166">
    <property type="term" value="F:nucleotide binding"/>
    <property type="evidence" value="ECO:0007669"/>
    <property type="project" value="UniProtKB-KW"/>
</dbReference>
<evidence type="ECO:0000259" key="11">
    <source>
        <dbReference type="Pfam" id="PF12627"/>
    </source>
</evidence>
<keyword evidence="4 13" id="KW-0548">Nucleotidyltransferase</keyword>
<evidence type="ECO:0000313" key="14">
    <source>
        <dbReference type="Proteomes" id="UP000535491"/>
    </source>
</evidence>
<dbReference type="EMBL" id="JACEIQ010000007">
    <property type="protein sequence ID" value="MBA4494488.1"/>
    <property type="molecule type" value="Genomic_DNA"/>
</dbReference>
<keyword evidence="6" id="KW-0547">Nucleotide-binding</keyword>
<keyword evidence="8 9" id="KW-0694">RNA-binding</keyword>
<gene>
    <name evidence="13" type="ORF">H1191_09230</name>
</gene>
<dbReference type="InterPro" id="IPR002646">
    <property type="entry name" value="PolA_pol_head_dom"/>
</dbReference>
<evidence type="ECO:0000256" key="8">
    <source>
        <dbReference type="ARBA" id="ARBA00022884"/>
    </source>
</evidence>
<dbReference type="InterPro" id="IPR032828">
    <property type="entry name" value="PolyA_RNA-bd"/>
</dbReference>
<dbReference type="InterPro" id="IPR032810">
    <property type="entry name" value="CCA-adding_enz_C"/>
</dbReference>
<dbReference type="RefSeq" id="WP_181751725.1">
    <property type="nucleotide sequence ID" value="NZ_JACEIQ010000007.1"/>
</dbReference>
<dbReference type="Gene3D" id="1.10.246.80">
    <property type="match status" value="1"/>
</dbReference>
<evidence type="ECO:0000256" key="5">
    <source>
        <dbReference type="ARBA" id="ARBA00022723"/>
    </source>
</evidence>
<keyword evidence="7" id="KW-0460">Magnesium</keyword>
<keyword evidence="5" id="KW-0479">Metal-binding</keyword>
<dbReference type="CDD" id="cd05398">
    <property type="entry name" value="NT_ClassII-CCAase"/>
    <property type="match status" value="1"/>
</dbReference>
<comment type="similarity">
    <text evidence="9">Belongs to the tRNA nucleotidyltransferase/poly(A) polymerase family.</text>
</comment>
<dbReference type="SUPFAM" id="SSF81891">
    <property type="entry name" value="Poly A polymerase C-terminal region-like"/>
    <property type="match status" value="1"/>
</dbReference>
<dbReference type="GO" id="GO:0004810">
    <property type="term" value="F:CCA tRNA nucleotidyltransferase activity"/>
    <property type="evidence" value="ECO:0007669"/>
    <property type="project" value="UniProtKB-EC"/>
</dbReference>
<protein>
    <submittedName>
        <fullName evidence="13">CCA tRNA nucleotidyltransferase</fullName>
        <ecNumber evidence="13">2.7.7.72</ecNumber>
    </submittedName>
</protein>
<evidence type="ECO:0000259" key="10">
    <source>
        <dbReference type="Pfam" id="PF01743"/>
    </source>
</evidence>
<evidence type="ECO:0000313" key="13">
    <source>
        <dbReference type="EMBL" id="MBA4494488.1"/>
    </source>
</evidence>
<dbReference type="SUPFAM" id="SSF81301">
    <property type="entry name" value="Nucleotidyltransferase"/>
    <property type="match status" value="1"/>
</dbReference>
<keyword evidence="2 9" id="KW-0808">Transferase</keyword>
<keyword evidence="3" id="KW-0819">tRNA processing</keyword>
<organism evidence="13 14">
    <name type="scientific">Paenactinomyces guangxiensis</name>
    <dbReference type="NCBI Taxonomy" id="1490290"/>
    <lineage>
        <taxon>Bacteria</taxon>
        <taxon>Bacillati</taxon>
        <taxon>Bacillota</taxon>
        <taxon>Bacilli</taxon>
        <taxon>Bacillales</taxon>
        <taxon>Thermoactinomycetaceae</taxon>
        <taxon>Paenactinomyces</taxon>
    </lineage>
</organism>
<dbReference type="GO" id="GO:0008033">
    <property type="term" value="P:tRNA processing"/>
    <property type="evidence" value="ECO:0007669"/>
    <property type="project" value="UniProtKB-KW"/>
</dbReference>
<reference evidence="13 14" key="1">
    <citation type="submission" date="2020-07" db="EMBL/GenBank/DDBJ databases">
        <authorList>
            <person name="Feng H."/>
        </authorList>
    </citation>
    <scope>NUCLEOTIDE SEQUENCE [LARGE SCALE GENOMIC DNA]</scope>
    <source>
        <strain evidence="14">s-10</strain>
    </source>
</reference>
<proteinExistence type="inferred from homology"/>
<dbReference type="Proteomes" id="UP000535491">
    <property type="component" value="Unassembled WGS sequence"/>
</dbReference>
<evidence type="ECO:0000256" key="2">
    <source>
        <dbReference type="ARBA" id="ARBA00022679"/>
    </source>
</evidence>
<dbReference type="Pfam" id="PF01743">
    <property type="entry name" value="PolyA_pol"/>
    <property type="match status" value="1"/>
</dbReference>
<dbReference type="GO" id="GO:0000049">
    <property type="term" value="F:tRNA binding"/>
    <property type="evidence" value="ECO:0007669"/>
    <property type="project" value="TreeGrafter"/>
</dbReference>
<sequence length="409" mass="46790">MNDERRRAAIRVIESLEKEGFEAYLVGGCVRDYVLKKTPQDYDVATSARPEQVEAIFAHTVPTGIKHGTVTVLQDQTSVEVTTFRIESDYQDHRRPGRVKFVSSLKQDLARRDFTINAMAQDRHGRIYDYFSGIEDLNDKKVRTVGNPVERFHEDPLRMVRAARFVAQFDFELDKQTELALLKCKQQCVYLSVERVTAELEKMWKARRASKGIGILFTCGLIYSLPPFNNWKIQDVPGPDQLAPMDWTDDRIIRWAYLLFCCGVSSDNAQSRLREFRLSNTDIAAITSCFRLGAEWKSLTETTAKRLLLTEGLTNVLKASGLAKLLRRLPADVFLDKQLQKWWDEMPVTQVRELDISGKELVEHCQQPAGPWVKKTLAYLLEKVALGQLPNQKNVLLKEGCYFGANHSQ</sequence>
<dbReference type="GO" id="GO:0046872">
    <property type="term" value="F:metal ion binding"/>
    <property type="evidence" value="ECO:0007669"/>
    <property type="project" value="UniProtKB-KW"/>
</dbReference>
<dbReference type="InterPro" id="IPR043519">
    <property type="entry name" value="NT_sf"/>
</dbReference>
<dbReference type="EC" id="2.7.7.72" evidence="13"/>
<evidence type="ECO:0000256" key="6">
    <source>
        <dbReference type="ARBA" id="ARBA00022741"/>
    </source>
</evidence>
<feature type="domain" description="Poly A polymerase head" evidence="10">
    <location>
        <begin position="23"/>
        <end position="143"/>
    </location>
</feature>